<keyword evidence="6" id="KW-1185">Reference proteome</keyword>
<dbReference type="AlphaFoldDB" id="A0A9W6GMV8"/>
<feature type="region of interest" description="Disordered" evidence="1">
    <location>
        <begin position="90"/>
        <end position="120"/>
    </location>
</feature>
<dbReference type="InterPro" id="IPR046833">
    <property type="entry name" value="ABC_N"/>
</dbReference>
<proteinExistence type="predicted"/>
<feature type="domain" description="ATPase of the ABC class N-terminal" evidence="3">
    <location>
        <begin position="116"/>
        <end position="182"/>
    </location>
</feature>
<evidence type="ECO:0000259" key="3">
    <source>
        <dbReference type="Pfam" id="PF20446"/>
    </source>
</evidence>
<dbReference type="InterPro" id="IPR046834">
    <property type="entry name" value="ABC_ATPase_C"/>
</dbReference>
<comment type="caution">
    <text evidence="5">The sequence shown here is derived from an EMBL/GenBank/DDBJ whole genome shotgun (WGS) entry which is preliminary data.</text>
</comment>
<evidence type="ECO:0000259" key="2">
    <source>
        <dbReference type="Pfam" id="PF09818"/>
    </source>
</evidence>
<reference evidence="5" key="1">
    <citation type="submission" date="2022-12" db="EMBL/GenBank/DDBJ databases">
        <title>Reference genome sequencing for broad-spectrum identification of bacterial and archaeal isolates by mass spectrometry.</title>
        <authorList>
            <person name="Sekiguchi Y."/>
            <person name="Tourlousse D.M."/>
        </authorList>
    </citation>
    <scope>NUCLEOTIDE SEQUENCE</scope>
    <source>
        <strain evidence="5">10succ1</strain>
    </source>
</reference>
<feature type="domain" description="ATPase of the ABC class N-terminal" evidence="3">
    <location>
        <begin position="1"/>
        <end position="91"/>
    </location>
</feature>
<evidence type="ECO:0000259" key="4">
    <source>
        <dbReference type="Pfam" id="PF21117"/>
    </source>
</evidence>
<name>A0A9W6GMV8_9FUSO</name>
<dbReference type="Pfam" id="PF20446">
    <property type="entry name" value="ABC_N"/>
    <property type="match status" value="2"/>
</dbReference>
<dbReference type="PANTHER" id="PTHR38149">
    <property type="entry name" value="ATPASE"/>
    <property type="match status" value="1"/>
</dbReference>
<protein>
    <submittedName>
        <fullName evidence="5">ATPase</fullName>
    </submittedName>
</protein>
<dbReference type="InterPro" id="IPR049069">
    <property type="entry name" value="MRB1590-like_C"/>
</dbReference>
<evidence type="ECO:0000256" key="1">
    <source>
        <dbReference type="SAM" id="MobiDB-lite"/>
    </source>
</evidence>
<dbReference type="Pfam" id="PF21117">
    <property type="entry name" value="MRB1590_C"/>
    <property type="match status" value="1"/>
</dbReference>
<evidence type="ECO:0000313" key="5">
    <source>
        <dbReference type="EMBL" id="GLI56711.1"/>
    </source>
</evidence>
<dbReference type="RefSeq" id="WP_281836018.1">
    <property type="nucleotide sequence ID" value="NZ_BSDY01000009.1"/>
</dbReference>
<dbReference type="Proteomes" id="UP001144471">
    <property type="component" value="Unassembled WGS sequence"/>
</dbReference>
<dbReference type="EMBL" id="BSDY01000009">
    <property type="protein sequence ID" value="GLI56711.1"/>
    <property type="molecule type" value="Genomic_DNA"/>
</dbReference>
<sequence length="585" mass="65593">MRRLERLLRDIDGRGYKAYKDIKGSYNFGSYILNIIKVQGDPFASPSLLSCEIDLIKEGYSKKLYDTPSKKLAFEDYFLRKLGQAIRSSAGRGVKEERGSREGGEQRGNRYGRPGRGMGSGKSGNISILKVGQEIIKRSAVEISGDKLTFRFYLGLPARGRTVLGREAKTLLFDKVKGIYEGITAKNIHLDKLERHVKVNERSDMVRRAMAGEGLISFIGEGSILARKNSVDDRPMTDAVRFKSPGNMLVKLKLEDGTTVEGMGIKRGITTITGGGFHGKSTLLNAIEKGVYNHIPGDGRELVITTYDAVKIRAEDGRSIEKADISTFINNLPHKKDTKSFTSENASGSTSQACNIMEAIELGAKLLLIDEDTSATNFMVRDRKIQELISHDKEPITPFIEKVGSLRKQLDVSTIIVVGGLGDYFSVSDNVLMLDEYRVTDITKRAKEIDEKYRESKIIEDETSIVPGRKKLNGKKIPLLFNDKKCKIRGRDLDELSINKDVVDIRSLEQFVENGQVPFVGELLKRLFTKSNGNPDLRDLLDRVEDEMKDENICNYLRAEQGSLVFTRKYEVGAVINRIRRELFL</sequence>
<feature type="compositionally biased region" description="Basic and acidic residues" evidence="1">
    <location>
        <begin position="93"/>
        <end position="108"/>
    </location>
</feature>
<dbReference type="Pfam" id="PF09818">
    <property type="entry name" value="ABC_ATPase"/>
    <property type="match status" value="1"/>
</dbReference>
<feature type="domain" description="ATPase of the ABC class C-terminal" evidence="2">
    <location>
        <begin position="191"/>
        <end position="461"/>
    </location>
</feature>
<organism evidence="5 6">
    <name type="scientific">Propionigenium maris DSM 9537</name>
    <dbReference type="NCBI Taxonomy" id="1123000"/>
    <lineage>
        <taxon>Bacteria</taxon>
        <taxon>Fusobacteriati</taxon>
        <taxon>Fusobacteriota</taxon>
        <taxon>Fusobacteriia</taxon>
        <taxon>Fusobacteriales</taxon>
        <taxon>Fusobacteriaceae</taxon>
        <taxon>Propionigenium</taxon>
    </lineage>
</organism>
<feature type="domain" description="MRB1590-like C-terminal" evidence="4">
    <location>
        <begin position="487"/>
        <end position="581"/>
    </location>
</feature>
<dbReference type="SUPFAM" id="SSF52540">
    <property type="entry name" value="P-loop containing nucleoside triphosphate hydrolases"/>
    <property type="match status" value="1"/>
</dbReference>
<dbReference type="InterPro" id="IPR027417">
    <property type="entry name" value="P-loop_NTPase"/>
</dbReference>
<dbReference type="InterPro" id="IPR019195">
    <property type="entry name" value="ABC_ATPase_put"/>
</dbReference>
<evidence type="ECO:0000313" key="6">
    <source>
        <dbReference type="Proteomes" id="UP001144471"/>
    </source>
</evidence>
<accession>A0A9W6GMV8</accession>
<dbReference type="PANTHER" id="PTHR38149:SF1">
    <property type="entry name" value="ATPASE"/>
    <property type="match status" value="1"/>
</dbReference>
<gene>
    <name evidence="5" type="ORF">PM10SUCC1_22250</name>
</gene>